<organism evidence="1 2">
    <name type="scientific">Octopus sinensis</name>
    <name type="common">East Asian common octopus</name>
    <dbReference type="NCBI Taxonomy" id="2607531"/>
    <lineage>
        <taxon>Eukaryota</taxon>
        <taxon>Metazoa</taxon>
        <taxon>Spiralia</taxon>
        <taxon>Lophotrochozoa</taxon>
        <taxon>Mollusca</taxon>
        <taxon>Cephalopoda</taxon>
        <taxon>Coleoidea</taxon>
        <taxon>Octopodiformes</taxon>
        <taxon>Octopoda</taxon>
        <taxon>Incirrata</taxon>
        <taxon>Octopodidae</taxon>
        <taxon>Octopus</taxon>
    </lineage>
</organism>
<dbReference type="KEGG" id="osn:115210591"/>
<dbReference type="AlphaFoldDB" id="A0A6P7S9N6"/>
<dbReference type="PANTHER" id="PTHR46060">
    <property type="entry name" value="MARINER MOS1 TRANSPOSASE-LIKE PROTEIN"/>
    <property type="match status" value="1"/>
</dbReference>
<accession>A0A6P7S9N6</accession>
<protein>
    <submittedName>
        <fullName evidence="2">Uncharacterized protein LOC115210591</fullName>
    </submittedName>
</protein>
<sequence length="129" mass="14577">MVKIWRRGVTKYLQKKGLVPKDIHAYMVATLGDDAPAVLTTQKWTAELRGEEILEVGPKSGSPATSTTEENIDRVHHIMMDDTRLTINQIASIISIFSPEKIYLIIADHFTAYVLFSLNNLRHLLAIPY</sequence>
<dbReference type="InterPro" id="IPR052709">
    <property type="entry name" value="Transposase-MT_Hybrid"/>
</dbReference>
<name>A0A6P7S9N6_9MOLL</name>
<proteinExistence type="predicted"/>
<gene>
    <name evidence="2" type="primary">LOC115210591</name>
</gene>
<keyword evidence="1" id="KW-1185">Reference proteome</keyword>
<evidence type="ECO:0000313" key="1">
    <source>
        <dbReference type="Proteomes" id="UP000515154"/>
    </source>
</evidence>
<dbReference type="PANTHER" id="PTHR46060:SF1">
    <property type="entry name" value="MARINER MOS1 TRANSPOSASE-LIKE PROTEIN"/>
    <property type="match status" value="1"/>
</dbReference>
<evidence type="ECO:0000313" key="2">
    <source>
        <dbReference type="RefSeq" id="XP_029635054.1"/>
    </source>
</evidence>
<dbReference type="Proteomes" id="UP000515154">
    <property type="component" value="Linkage group LG4"/>
</dbReference>
<dbReference type="RefSeq" id="XP_029635054.1">
    <property type="nucleotide sequence ID" value="XM_029779194.1"/>
</dbReference>
<reference evidence="2" key="1">
    <citation type="submission" date="2025-08" db="UniProtKB">
        <authorList>
            <consortium name="RefSeq"/>
        </authorList>
    </citation>
    <scope>IDENTIFICATION</scope>
</reference>